<keyword evidence="1" id="KW-1133">Transmembrane helix</keyword>
<protein>
    <recommendedName>
        <fullName evidence="4">DUF445 domain-containing protein</fullName>
    </recommendedName>
</protein>
<dbReference type="PANTHER" id="PTHR38442">
    <property type="entry name" value="INNER MEMBRANE PROTEIN-RELATED"/>
    <property type="match status" value="1"/>
</dbReference>
<dbReference type="Proteomes" id="UP000006552">
    <property type="component" value="Chromosome"/>
</dbReference>
<evidence type="ECO:0000256" key="1">
    <source>
        <dbReference type="SAM" id="Phobius"/>
    </source>
</evidence>
<evidence type="ECO:0000313" key="2">
    <source>
        <dbReference type="EMBL" id="CAI07866.1"/>
    </source>
</evidence>
<dbReference type="eggNOG" id="COG2733">
    <property type="taxonomic scope" value="Bacteria"/>
</dbReference>
<proteinExistence type="predicted"/>
<keyword evidence="3" id="KW-1185">Reference proteome</keyword>
<organism evidence="2 3">
    <name type="scientific">Aromatoleum aromaticum (strain DSM 19018 / LMG 30748 / EbN1)</name>
    <name type="common">Azoarcus sp. (strain EbN1)</name>
    <dbReference type="NCBI Taxonomy" id="76114"/>
    <lineage>
        <taxon>Bacteria</taxon>
        <taxon>Pseudomonadati</taxon>
        <taxon>Pseudomonadota</taxon>
        <taxon>Betaproteobacteria</taxon>
        <taxon>Rhodocyclales</taxon>
        <taxon>Rhodocyclaceae</taxon>
        <taxon>Aromatoleum</taxon>
    </lineage>
</organism>
<evidence type="ECO:0000313" key="3">
    <source>
        <dbReference type="Proteomes" id="UP000006552"/>
    </source>
</evidence>
<accession>Q5P497</accession>
<keyword evidence="1" id="KW-0812">Transmembrane</keyword>
<dbReference type="EMBL" id="CR555306">
    <property type="protein sequence ID" value="CAI07866.1"/>
    <property type="molecule type" value="Genomic_DNA"/>
</dbReference>
<feature type="transmembrane region" description="Helical" evidence="1">
    <location>
        <begin position="90"/>
        <end position="116"/>
    </location>
</feature>
<feature type="transmembrane region" description="Helical" evidence="1">
    <location>
        <begin position="67"/>
        <end position="84"/>
    </location>
</feature>
<dbReference type="GO" id="GO:0005886">
    <property type="term" value="C:plasma membrane"/>
    <property type="evidence" value="ECO:0007669"/>
    <property type="project" value="TreeGrafter"/>
</dbReference>
<dbReference type="AlphaFoldDB" id="Q5P497"/>
<keyword evidence="1" id="KW-0472">Membrane</keyword>
<gene>
    <name evidence="2" type="ORF">ebA3091</name>
</gene>
<dbReference type="Pfam" id="PF04286">
    <property type="entry name" value="DUF445"/>
    <property type="match status" value="1"/>
</dbReference>
<evidence type="ECO:0008006" key="4">
    <source>
        <dbReference type="Google" id="ProtNLM"/>
    </source>
</evidence>
<name>Q5P497_AROAE</name>
<reference evidence="2 3" key="1">
    <citation type="journal article" date="2005" name="Arch. Microbiol.">
        <title>The genome sequence of an anaerobic aromatic-degrading denitrifying bacterium, strain EbN1.</title>
        <authorList>
            <person name="Rabus R."/>
            <person name="Kube M."/>
            <person name="Heider J."/>
            <person name="Beck A."/>
            <person name="Heitmann K."/>
            <person name="Widdel F."/>
            <person name="Reinhardt R."/>
        </authorList>
    </citation>
    <scope>NUCLEOTIDE SEQUENCE [LARGE SCALE GENOMIC DNA]</scope>
    <source>
        <strain evidence="2 3">EbN1</strain>
    </source>
</reference>
<dbReference type="HOGENOM" id="CLU_036718_2_0_4"/>
<sequence>MPASAAPVRRRRRAPYTSPFYRNTHCRLPFVQRRKPGVFMSTSYGVHHMSSALGDTKARQLAKMKRLAAALLVAVTALFVVARLQQGAGIWAWVAAFAEAAMIGALADWFAVVALFRHPLGLPIPHTAIIPANKERLGENLAAFVRDKFLATDTLVHKLRAFGPAERLAGWLRQRDNTEIVAGKLAGVLAGWLDFIDDERVRSLLAARIGERLRAIDVSEVAGQILDTLTVDARHQELLDATLKRLARWLDDPQVQIAFAAMIIEIAGKEYPKALKTVGLVTNTEEFSRRIAAGIVRGINGWLHDIGDDPQHPRRQAFDETVAEFITRMKNDADFKARVNAAKLEVLTHPVLARYLDGLWDELKAWLREDLHEPDSRLRQRISAAASAFGTTLAENRALRDSLDGHLESAVVALADDLRDALSRHIASTIRSWKDEDLVRELELSVGRDLQFIRLNGTIVGGGIGLLLHGLTLFVSTGW</sequence>
<dbReference type="PANTHER" id="PTHR38442:SF1">
    <property type="entry name" value="INNER MEMBRANE PROTEIN"/>
    <property type="match status" value="1"/>
</dbReference>
<dbReference type="InterPro" id="IPR007383">
    <property type="entry name" value="DUF445"/>
</dbReference>
<dbReference type="KEGG" id="eba:ebA3091"/>